<dbReference type="PANTHER" id="PTHR47456:SF1">
    <property type="entry name" value="PHD-TYPE DOMAIN-CONTAINING PROTEIN"/>
    <property type="match status" value="1"/>
</dbReference>
<reference evidence="7 8" key="1">
    <citation type="journal article" date="2007" name="Science">
        <title>Sea anemone genome reveals ancestral eumetazoan gene repertoire and genomic organization.</title>
        <authorList>
            <person name="Putnam N.H."/>
            <person name="Srivastava M."/>
            <person name="Hellsten U."/>
            <person name="Dirks B."/>
            <person name="Chapman J."/>
            <person name="Salamov A."/>
            <person name="Terry A."/>
            <person name="Shapiro H."/>
            <person name="Lindquist E."/>
            <person name="Kapitonov V.V."/>
            <person name="Jurka J."/>
            <person name="Genikhovich G."/>
            <person name="Grigoriev I.V."/>
            <person name="Lucas S.M."/>
            <person name="Steele R.E."/>
            <person name="Finnerty J.R."/>
            <person name="Technau U."/>
            <person name="Martindale M.Q."/>
            <person name="Rokhsar D.S."/>
        </authorList>
    </citation>
    <scope>NUCLEOTIDE SEQUENCE [LARGE SCALE GENOMIC DNA]</scope>
    <source>
        <strain evidence="8">CH2 X CH6</strain>
    </source>
</reference>
<dbReference type="SUPFAM" id="SSF54001">
    <property type="entry name" value="Cysteine proteinases"/>
    <property type="match status" value="1"/>
</dbReference>
<keyword evidence="3" id="KW-0862">Zinc</keyword>
<dbReference type="InterPro" id="IPR011011">
    <property type="entry name" value="Znf_FYVE_PHD"/>
</dbReference>
<dbReference type="STRING" id="45351.A7SLB0"/>
<evidence type="ECO:0000313" key="8">
    <source>
        <dbReference type="Proteomes" id="UP000001593"/>
    </source>
</evidence>
<dbReference type="InterPro" id="IPR048324">
    <property type="entry name" value="ZSWIM1-3_RNaseH-like"/>
</dbReference>
<dbReference type="PANTHER" id="PTHR47456">
    <property type="entry name" value="PHD-TYPE DOMAIN-CONTAINING PROTEIN"/>
    <property type="match status" value="1"/>
</dbReference>
<dbReference type="SMART" id="SM00249">
    <property type="entry name" value="PHD"/>
    <property type="match status" value="1"/>
</dbReference>
<dbReference type="Pfam" id="PF00628">
    <property type="entry name" value="PHD"/>
    <property type="match status" value="1"/>
</dbReference>
<dbReference type="Gene3D" id="3.30.40.10">
    <property type="entry name" value="Zinc/RING finger domain, C3HC4 (zinc finger)"/>
    <property type="match status" value="1"/>
</dbReference>
<evidence type="ECO:0000256" key="1">
    <source>
        <dbReference type="ARBA" id="ARBA00022723"/>
    </source>
</evidence>
<sequence>MGAHENMVMRNLFLPLPSFIRNTCAVDALRWMGCTGIIDEEEDDYDEEVKVTNTTSSQSLLFMHQADWQMRVTKTTSSQSLLFMHQADWQMRVTNTTSSQSLLFMHQADWQMRVTNTTSSQSLLFMVLANEAAIQVWQQHLPGVCNLPNNQILPLLSLAVKTNVDYQVVGSFIIQHETTNVINEALQKFKEWNLSWKPQFFMTDLSKQEISAVEEVFPDTTLHLCDFHCEQAWERWVTKTSNGVSNVKEEILSRLRQIAHASTPGQYTAAVKSLKGNNLWTLNPKLQPSWPQKTWLSHYKKWAWAFRCESFIVGVNTNNGLERQNHVFKCSYLQKHKNNSLSGMLAILIEEFLPDSFNRYVEMNVKYCQEYRKYSPDVPDFLVNRPRILVAHCIEQMFAASEIEMPHIECLDSDKCIFKIKSQSQGGDTKTMCRCECQDWQKCSPFFSLDEELLTQLQTGSKGTALQEECLANDQDVTTDDPVSVTNNDKQPLPLRMKTHKGEASNCRELLSQIRCATFLFHDSDALSSLKETLSKALTDLRCNIQHADGIELEQPAKVNQIKRKTSNQEYHDLPRTPKKSKYTGRHGKAANEKKKPDGVKVGIEKMCTYQKQTRTDDYDMGTSEMETILEADGDLGTSEVEAKVDSDDNLGTIQKEAITDNDDSMSTGDKERLKLQSTAPSISNHDTERKSSGNEIEFVTITKGDGKKKKTRDRKMDIEEEDISVSNVGCKKAAVNLYDSCNNGVVNSFVLKQIAAMLHEEGPELIINIKPVQQQTNCVDCGVFAIAFLVSILNASLSSQVKRCKAKTVVAEVFCSCRMPWDRKDSKSKSTQMAFCDDCEEWFHRSCESIPERVFQKSSHWICSKCAKLKRQEDK</sequence>
<accession>A7SLB0</accession>
<gene>
    <name evidence="7" type="ORF">NEMVEDRAFT_v1g214044</name>
</gene>
<dbReference type="HOGENOM" id="CLU_328266_0_0_1"/>
<dbReference type="EMBL" id="DS469697">
    <property type="protein sequence ID" value="EDO35462.1"/>
    <property type="molecule type" value="Genomic_DNA"/>
</dbReference>
<feature type="domain" description="PHD-type" evidence="6">
    <location>
        <begin position="813"/>
        <end position="870"/>
    </location>
</feature>
<feature type="region of interest" description="Disordered" evidence="5">
    <location>
        <begin position="563"/>
        <end position="595"/>
    </location>
</feature>
<evidence type="ECO:0000256" key="4">
    <source>
        <dbReference type="PROSITE-ProRule" id="PRU00146"/>
    </source>
</evidence>
<proteinExistence type="predicted"/>
<dbReference type="PhylomeDB" id="A7SLB0"/>
<evidence type="ECO:0000313" key="7">
    <source>
        <dbReference type="EMBL" id="EDO35462.1"/>
    </source>
</evidence>
<keyword evidence="8" id="KW-1185">Reference proteome</keyword>
<protein>
    <recommendedName>
        <fullName evidence="6">PHD-type domain-containing protein</fullName>
    </recommendedName>
</protein>
<keyword evidence="2 4" id="KW-0863">Zinc-finger</keyword>
<dbReference type="Proteomes" id="UP000001593">
    <property type="component" value="Unassembled WGS sequence"/>
</dbReference>
<evidence type="ECO:0000256" key="3">
    <source>
        <dbReference type="ARBA" id="ARBA00022833"/>
    </source>
</evidence>
<dbReference type="InterPro" id="IPR013083">
    <property type="entry name" value="Znf_RING/FYVE/PHD"/>
</dbReference>
<keyword evidence="1" id="KW-0479">Metal-binding</keyword>
<name>A7SLB0_NEMVE</name>
<dbReference type="InterPro" id="IPR038765">
    <property type="entry name" value="Papain-like_cys_pep_sf"/>
</dbReference>
<dbReference type="CDD" id="cd15489">
    <property type="entry name" value="PHD_SF"/>
    <property type="match status" value="1"/>
</dbReference>
<dbReference type="GO" id="GO:0008270">
    <property type="term" value="F:zinc ion binding"/>
    <property type="evidence" value="ECO:0007669"/>
    <property type="project" value="UniProtKB-KW"/>
</dbReference>
<evidence type="ECO:0000259" key="6">
    <source>
        <dbReference type="PROSITE" id="PS50016"/>
    </source>
</evidence>
<evidence type="ECO:0000256" key="2">
    <source>
        <dbReference type="ARBA" id="ARBA00022771"/>
    </source>
</evidence>
<evidence type="ECO:0000256" key="5">
    <source>
        <dbReference type="SAM" id="MobiDB-lite"/>
    </source>
</evidence>
<feature type="compositionally biased region" description="Basic residues" evidence="5">
    <location>
        <begin position="577"/>
        <end position="589"/>
    </location>
</feature>
<dbReference type="InParanoid" id="A7SLB0"/>
<dbReference type="PROSITE" id="PS50016">
    <property type="entry name" value="ZF_PHD_2"/>
    <property type="match status" value="1"/>
</dbReference>
<organism evidence="7 8">
    <name type="scientific">Nematostella vectensis</name>
    <name type="common">Starlet sea anemone</name>
    <dbReference type="NCBI Taxonomy" id="45351"/>
    <lineage>
        <taxon>Eukaryota</taxon>
        <taxon>Metazoa</taxon>
        <taxon>Cnidaria</taxon>
        <taxon>Anthozoa</taxon>
        <taxon>Hexacorallia</taxon>
        <taxon>Actiniaria</taxon>
        <taxon>Edwardsiidae</taxon>
        <taxon>Nematostella</taxon>
    </lineage>
</organism>
<dbReference type="SUPFAM" id="SSF57903">
    <property type="entry name" value="FYVE/PHD zinc finger"/>
    <property type="match status" value="1"/>
</dbReference>
<dbReference type="Pfam" id="PF21056">
    <property type="entry name" value="ZSWIM1-3_RNaseH-like"/>
    <property type="match status" value="1"/>
</dbReference>
<dbReference type="Gene3D" id="3.40.395.10">
    <property type="entry name" value="Adenoviral Proteinase, Chain A"/>
    <property type="match status" value="1"/>
</dbReference>
<dbReference type="eggNOG" id="ENOG502S0W1">
    <property type="taxonomic scope" value="Eukaryota"/>
</dbReference>
<dbReference type="OMA" id="FMHQADW"/>
<dbReference type="InterPro" id="IPR019787">
    <property type="entry name" value="Znf_PHD-finger"/>
</dbReference>
<dbReference type="AlphaFoldDB" id="A7SLB0"/>
<dbReference type="InterPro" id="IPR001965">
    <property type="entry name" value="Znf_PHD"/>
</dbReference>